<name>A0A0F8ZEM4_9ZZZZ</name>
<sequence length="135" mass="15501">MSLETTAENYVTLQEARTDLGIDDDQDDPILAGFIKDANEDVELKLVPYSTQLPLEAGTKVFKAAKRAALIYVRARWRERKKSFELAEKLDKNYETKITDLKKALEAEPTTRTKPVLHSLDYDTEDELFSQRTFT</sequence>
<dbReference type="Pfam" id="PF05135">
    <property type="entry name" value="Phage_connect_1"/>
    <property type="match status" value="1"/>
</dbReference>
<protein>
    <submittedName>
        <fullName evidence="1">Uncharacterized protein</fullName>
    </submittedName>
</protein>
<organism evidence="1">
    <name type="scientific">marine sediment metagenome</name>
    <dbReference type="NCBI Taxonomy" id="412755"/>
    <lineage>
        <taxon>unclassified sequences</taxon>
        <taxon>metagenomes</taxon>
        <taxon>ecological metagenomes</taxon>
    </lineage>
</organism>
<gene>
    <name evidence="1" type="ORF">LCGC14_2705030</name>
</gene>
<reference evidence="1" key="1">
    <citation type="journal article" date="2015" name="Nature">
        <title>Complex archaea that bridge the gap between prokaryotes and eukaryotes.</title>
        <authorList>
            <person name="Spang A."/>
            <person name="Saw J.H."/>
            <person name="Jorgensen S.L."/>
            <person name="Zaremba-Niedzwiedzka K."/>
            <person name="Martijn J."/>
            <person name="Lind A.E."/>
            <person name="van Eijk R."/>
            <person name="Schleper C."/>
            <person name="Guy L."/>
            <person name="Ettema T.J."/>
        </authorList>
    </citation>
    <scope>NUCLEOTIDE SEQUENCE</scope>
</reference>
<dbReference type="InterPro" id="IPR021146">
    <property type="entry name" value="Phage_gp6-like_head-tail"/>
</dbReference>
<evidence type="ECO:0000313" key="1">
    <source>
        <dbReference type="EMBL" id="KKK92228.1"/>
    </source>
</evidence>
<comment type="caution">
    <text evidence="1">The sequence shown here is derived from an EMBL/GenBank/DDBJ whole genome shotgun (WGS) entry which is preliminary data.</text>
</comment>
<accession>A0A0F8ZEM4</accession>
<dbReference type="Gene3D" id="1.10.3230.30">
    <property type="entry name" value="Phage gp6-like head-tail connector protein"/>
    <property type="match status" value="1"/>
</dbReference>
<dbReference type="EMBL" id="LAZR01048309">
    <property type="protein sequence ID" value="KKK92228.1"/>
    <property type="molecule type" value="Genomic_DNA"/>
</dbReference>
<proteinExistence type="predicted"/>
<dbReference type="AlphaFoldDB" id="A0A0F8ZEM4"/>